<dbReference type="AlphaFoldDB" id="A0A814P046"/>
<dbReference type="Proteomes" id="UP000663829">
    <property type="component" value="Unassembled WGS sequence"/>
</dbReference>
<reference evidence="2" key="1">
    <citation type="submission" date="2021-02" db="EMBL/GenBank/DDBJ databases">
        <authorList>
            <person name="Nowell W R."/>
        </authorList>
    </citation>
    <scope>NUCLEOTIDE SEQUENCE</scope>
</reference>
<keyword evidence="1" id="KW-1133">Transmembrane helix</keyword>
<dbReference type="Gene3D" id="3.90.228.10">
    <property type="match status" value="1"/>
</dbReference>
<evidence type="ECO:0000313" key="2">
    <source>
        <dbReference type="EMBL" id="CAF1098168.1"/>
    </source>
</evidence>
<keyword evidence="4" id="KW-1185">Reference proteome</keyword>
<feature type="transmembrane region" description="Helical" evidence="1">
    <location>
        <begin position="125"/>
        <end position="149"/>
    </location>
</feature>
<feature type="transmembrane region" description="Helical" evidence="1">
    <location>
        <begin position="155"/>
        <end position="176"/>
    </location>
</feature>
<keyword evidence="1" id="KW-0812">Transmembrane</keyword>
<gene>
    <name evidence="2" type="ORF">GPM918_LOCUS18608</name>
    <name evidence="3" type="ORF">SRO942_LOCUS18605</name>
</gene>
<feature type="transmembrane region" description="Helical" evidence="1">
    <location>
        <begin position="16"/>
        <end position="35"/>
    </location>
</feature>
<evidence type="ECO:0000313" key="3">
    <source>
        <dbReference type="EMBL" id="CAF3863209.1"/>
    </source>
</evidence>
<dbReference type="PANTHER" id="PTHR36542:SF2">
    <property type="entry name" value="GIG2-LIKE PROTEIN DRED-RELATED"/>
    <property type="match status" value="1"/>
</dbReference>
<dbReference type="Proteomes" id="UP000681722">
    <property type="component" value="Unassembled WGS sequence"/>
</dbReference>
<dbReference type="OrthoDB" id="9988582at2759"/>
<keyword evidence="1" id="KW-0472">Membrane</keyword>
<evidence type="ECO:0000256" key="1">
    <source>
        <dbReference type="SAM" id="Phobius"/>
    </source>
</evidence>
<name>A0A814P046_9BILA</name>
<sequence>MNVKTWLRNDRNRYRGLILFHSIDAFTFFLRFIILCTDLSASIYQPDSERFLVPLVIFDFTSSFLLIFCNLTYVLMKYVGSILYESDQDYICIKNKKYLWHLATLTCFSCDCYQDHPQAILLTRVCILLFLFVLRFIAFTLGAACSSQYYPRGTAYTVIASFSLIPSVITIILEIAHMFRLWNYRPNNDYGHTLDRAHKRYIPYALVNDQRTTHWRVSLCQRQQCISTNKCHVLMYHSSNVHFRPGNRGNNHDTIQDNHVGRPSDTFDNQIVIGFHQTSKEAAYSIAKNGFSVSTQGMMGRGVYFALSINHTEFKANQYGAIICATVNLGKVLRIERRQVPVDIDVRAQNYDSVYCDHPNGYDEFCVRRPQRIESWIITVNQSLDIQPGLDQAVVHDPFEGDVYEGCM</sequence>
<protein>
    <recommendedName>
        <fullName evidence="5">PARP catalytic domain-containing protein</fullName>
    </recommendedName>
</protein>
<dbReference type="PANTHER" id="PTHR36542">
    <property type="entry name" value="GIG2-LIKE PROTEIN DRED-RELATED"/>
    <property type="match status" value="1"/>
</dbReference>
<evidence type="ECO:0000313" key="4">
    <source>
        <dbReference type="Proteomes" id="UP000663829"/>
    </source>
</evidence>
<dbReference type="GO" id="GO:0005737">
    <property type="term" value="C:cytoplasm"/>
    <property type="evidence" value="ECO:0007669"/>
    <property type="project" value="TreeGrafter"/>
</dbReference>
<evidence type="ECO:0008006" key="5">
    <source>
        <dbReference type="Google" id="ProtNLM"/>
    </source>
</evidence>
<accession>A0A814P046</accession>
<dbReference type="EMBL" id="CAJOBC010005422">
    <property type="protein sequence ID" value="CAF3863209.1"/>
    <property type="molecule type" value="Genomic_DNA"/>
</dbReference>
<feature type="transmembrane region" description="Helical" evidence="1">
    <location>
        <begin position="55"/>
        <end position="76"/>
    </location>
</feature>
<dbReference type="EMBL" id="CAJNOQ010005422">
    <property type="protein sequence ID" value="CAF1098168.1"/>
    <property type="molecule type" value="Genomic_DNA"/>
</dbReference>
<comment type="caution">
    <text evidence="2">The sequence shown here is derived from an EMBL/GenBank/DDBJ whole genome shotgun (WGS) entry which is preliminary data.</text>
</comment>
<organism evidence="2 4">
    <name type="scientific">Didymodactylos carnosus</name>
    <dbReference type="NCBI Taxonomy" id="1234261"/>
    <lineage>
        <taxon>Eukaryota</taxon>
        <taxon>Metazoa</taxon>
        <taxon>Spiralia</taxon>
        <taxon>Gnathifera</taxon>
        <taxon>Rotifera</taxon>
        <taxon>Eurotatoria</taxon>
        <taxon>Bdelloidea</taxon>
        <taxon>Philodinida</taxon>
        <taxon>Philodinidae</taxon>
        <taxon>Didymodactylos</taxon>
    </lineage>
</organism>
<proteinExistence type="predicted"/>
<dbReference type="SUPFAM" id="SSF56399">
    <property type="entry name" value="ADP-ribosylation"/>
    <property type="match status" value="1"/>
</dbReference>